<feature type="domain" description="TLDc" evidence="1">
    <location>
        <begin position="132"/>
        <end position="312"/>
    </location>
</feature>
<name>M0QSG0_ACACF</name>
<dbReference type="PANTHER" id="PTHR14499">
    <property type="entry name" value="POTASSIUM CHANNEL TETRAMERIZATION DOMAIN-CONTAINING"/>
    <property type="match status" value="1"/>
</dbReference>
<keyword evidence="2" id="KW-0406">Ion transport</keyword>
<dbReference type="KEGG" id="acan:ACA1_223290"/>
<dbReference type="OMA" id="VEADFYC"/>
<dbReference type="SMART" id="SM00584">
    <property type="entry name" value="TLDc"/>
    <property type="match status" value="1"/>
</dbReference>
<dbReference type="EMBL" id="KB008010">
    <property type="protein sequence ID" value="ELR16031.1"/>
    <property type="molecule type" value="Genomic_DNA"/>
</dbReference>
<proteinExistence type="predicted"/>
<dbReference type="Pfam" id="PF02214">
    <property type="entry name" value="BTB_2"/>
    <property type="match status" value="1"/>
</dbReference>
<dbReference type="GeneID" id="14916708"/>
<dbReference type="Proteomes" id="UP000011083">
    <property type="component" value="Unassembled WGS sequence"/>
</dbReference>
<dbReference type="Gene3D" id="3.30.710.10">
    <property type="entry name" value="Potassium Channel Kv1.1, Chain A"/>
    <property type="match status" value="1"/>
</dbReference>
<evidence type="ECO:0000313" key="2">
    <source>
        <dbReference type="EMBL" id="ELR16031.1"/>
    </source>
</evidence>
<protein>
    <submittedName>
        <fullName evidence="2">K+ channel tetramerisation subfamily protein</fullName>
    </submittedName>
</protein>
<dbReference type="AlphaFoldDB" id="M0QSG0"/>
<gene>
    <name evidence="2" type="ORF">ACA1_223290</name>
</gene>
<dbReference type="InterPro" id="IPR003131">
    <property type="entry name" value="T1-type_BTB"/>
</dbReference>
<dbReference type="InterPro" id="IPR011333">
    <property type="entry name" value="SKP1/BTB/POZ_sf"/>
</dbReference>
<evidence type="ECO:0000259" key="1">
    <source>
        <dbReference type="PROSITE" id="PS51886"/>
    </source>
</evidence>
<reference evidence="2 3" key="1">
    <citation type="journal article" date="2013" name="Genome Biol.">
        <title>Genome of Acanthamoeba castellanii highlights extensive lateral gene transfer and early evolution of tyrosine kinase signaling.</title>
        <authorList>
            <person name="Clarke M."/>
            <person name="Lohan A.J."/>
            <person name="Liu B."/>
            <person name="Lagkouvardos I."/>
            <person name="Roy S."/>
            <person name="Zafar N."/>
            <person name="Bertelli C."/>
            <person name="Schilde C."/>
            <person name="Kianianmomeni A."/>
            <person name="Burglin T.R."/>
            <person name="Frech C."/>
            <person name="Turcotte B."/>
            <person name="Kopec K.O."/>
            <person name="Synnott J.M."/>
            <person name="Choo C."/>
            <person name="Paponov I."/>
            <person name="Finkler A."/>
            <person name="Soon Heng Tan C."/>
            <person name="Hutchins A.P."/>
            <person name="Weinmeier T."/>
            <person name="Rattei T."/>
            <person name="Chu J.S."/>
            <person name="Gimenez G."/>
            <person name="Irimia M."/>
            <person name="Rigden D.J."/>
            <person name="Fitzpatrick D.A."/>
            <person name="Lorenzo-Morales J."/>
            <person name="Bateman A."/>
            <person name="Chiu C.H."/>
            <person name="Tang P."/>
            <person name="Hegemann P."/>
            <person name="Fromm H."/>
            <person name="Raoult D."/>
            <person name="Greub G."/>
            <person name="Miranda-Saavedra D."/>
            <person name="Chen N."/>
            <person name="Nash P."/>
            <person name="Ginger M.L."/>
            <person name="Horn M."/>
            <person name="Schaap P."/>
            <person name="Caler L."/>
            <person name="Loftus B."/>
        </authorList>
    </citation>
    <scope>NUCLEOTIDE SEQUENCE [LARGE SCALE GENOMIC DNA]</scope>
    <source>
        <strain evidence="2 3">Neff</strain>
    </source>
</reference>
<dbReference type="InterPro" id="IPR006571">
    <property type="entry name" value="TLDc_dom"/>
</dbReference>
<dbReference type="VEuPathDB" id="AmoebaDB:ACA1_223290"/>
<dbReference type="SUPFAM" id="SSF54695">
    <property type="entry name" value="POZ domain"/>
    <property type="match status" value="1"/>
</dbReference>
<dbReference type="PROSITE" id="PS51886">
    <property type="entry name" value="TLDC"/>
    <property type="match status" value="1"/>
</dbReference>
<sequence length="316" mass="35682">MKLKCQLEREKQSLAAEKAHLDTEKKVMSERYKITDKVLELNVGGKHFSTFLSTICKYEGSMLAAMFSGRHSLIQDSRGRYFIDRPGESFAVILEWLQTGCFLWPDSECAKRRIKLELEYFGLVEALYGGAQLDSMILEQDDCGQLHEWLNLEGNWELCYRGTRDGFRAFNFHQLCDGAHPSLTIIKTTTGQVLGGFTSIGWSSRSGFHQDHTSFLFTLRNPSGRPQRLDCLASANAVYHNPNYGPTFGGNSDPNYVSIYGGAGPDLCVVDNCNLSGYSYVNVRTSFTPVGHTPFTDHQYFTVLEIEVFKLRSPQY</sequence>
<dbReference type="RefSeq" id="XP_004338044.1">
    <property type="nucleotide sequence ID" value="XM_004337996.1"/>
</dbReference>
<dbReference type="Pfam" id="PF07534">
    <property type="entry name" value="TLD"/>
    <property type="match status" value="1"/>
</dbReference>
<dbReference type="OrthoDB" id="17470at2759"/>
<dbReference type="PANTHER" id="PTHR14499:SF145">
    <property type="entry name" value="POTASSIUM CHANNEL REGULATORY PROTEIN-LIKE"/>
    <property type="match status" value="1"/>
</dbReference>
<keyword evidence="3" id="KW-1185">Reference proteome</keyword>
<dbReference type="GO" id="GO:0034220">
    <property type="term" value="P:monoatomic ion transmembrane transport"/>
    <property type="evidence" value="ECO:0007669"/>
    <property type="project" value="UniProtKB-KW"/>
</dbReference>
<dbReference type="STRING" id="1257118.M0QSG0"/>
<dbReference type="GO" id="GO:0051260">
    <property type="term" value="P:protein homooligomerization"/>
    <property type="evidence" value="ECO:0007669"/>
    <property type="project" value="InterPro"/>
</dbReference>
<keyword evidence="2" id="KW-0813">Transport</keyword>
<organism evidence="2 3">
    <name type="scientific">Acanthamoeba castellanii (strain ATCC 30010 / Neff)</name>
    <dbReference type="NCBI Taxonomy" id="1257118"/>
    <lineage>
        <taxon>Eukaryota</taxon>
        <taxon>Amoebozoa</taxon>
        <taxon>Discosea</taxon>
        <taxon>Longamoebia</taxon>
        <taxon>Centramoebida</taxon>
        <taxon>Acanthamoebidae</taxon>
        <taxon>Acanthamoeba</taxon>
    </lineage>
</organism>
<accession>M0QSG0</accession>
<evidence type="ECO:0000313" key="3">
    <source>
        <dbReference type="Proteomes" id="UP000011083"/>
    </source>
</evidence>
<keyword evidence="2" id="KW-0407">Ion channel</keyword>